<feature type="domain" description="HD Cas3-type" evidence="12">
    <location>
        <begin position="1"/>
        <end position="198"/>
    </location>
</feature>
<evidence type="ECO:0000256" key="7">
    <source>
        <dbReference type="ARBA" id="ARBA00022806"/>
    </source>
</evidence>
<evidence type="ECO:0000256" key="2">
    <source>
        <dbReference type="ARBA" id="ARBA00009046"/>
    </source>
</evidence>
<dbReference type="GO" id="GO:0004518">
    <property type="term" value="F:nuclease activity"/>
    <property type="evidence" value="ECO:0007669"/>
    <property type="project" value="UniProtKB-KW"/>
</dbReference>
<dbReference type="SMART" id="SM00487">
    <property type="entry name" value="DEXDc"/>
    <property type="match status" value="1"/>
</dbReference>
<evidence type="ECO:0000256" key="3">
    <source>
        <dbReference type="ARBA" id="ARBA00022722"/>
    </source>
</evidence>
<dbReference type="PROSITE" id="PS51643">
    <property type="entry name" value="HD_CAS3"/>
    <property type="match status" value="1"/>
</dbReference>
<dbReference type="InterPro" id="IPR014001">
    <property type="entry name" value="Helicase_ATP-bd"/>
</dbReference>
<organism evidence="13 14">
    <name type="scientific">Streptomyces hainanensis</name>
    <dbReference type="NCBI Taxonomy" id="402648"/>
    <lineage>
        <taxon>Bacteria</taxon>
        <taxon>Bacillati</taxon>
        <taxon>Actinomycetota</taxon>
        <taxon>Actinomycetes</taxon>
        <taxon>Kitasatosporales</taxon>
        <taxon>Streptomycetaceae</taxon>
        <taxon>Streptomyces</taxon>
    </lineage>
</organism>
<gene>
    <name evidence="13" type="primary">cas3</name>
    <name evidence="13" type="ORF">E1283_17665</name>
</gene>
<dbReference type="GO" id="GO:0003724">
    <property type="term" value="F:RNA helicase activity"/>
    <property type="evidence" value="ECO:0007669"/>
    <property type="project" value="TreeGrafter"/>
</dbReference>
<dbReference type="CDD" id="cd09641">
    <property type="entry name" value="Cas3''_I"/>
    <property type="match status" value="1"/>
</dbReference>
<dbReference type="InterPro" id="IPR027417">
    <property type="entry name" value="P-loop_NTPase"/>
</dbReference>
<keyword evidence="3" id="KW-0540">Nuclease</keyword>
<dbReference type="PANTHER" id="PTHR47963">
    <property type="entry name" value="DEAD-BOX ATP-DEPENDENT RNA HELICASE 47, MITOCHONDRIAL"/>
    <property type="match status" value="1"/>
</dbReference>
<sequence>MADSGAVAGRLWNEWVPGSVRRLVAGCLPGGEADARRLAVWLAASHDCGKATPAFACQVDGLAGRMREVGLEMPDRKQFGDDRRIAPHGLAGQLLLTEWLEERHGWSARASGQFAIVAGGHHGVPPGFQQLHDLDTRPELIRTPGPSESLWRATQFELIDACAAAADVNDRLPAWRDVKLSQPAQVALTAVVIVSDWIASSTELFPYTSTGDRLEPAWRGLDLPRPWRPAEPQDTAAELFAARFDLPPGAEIRPVQGQAIRLAREMPTPGLLIIEAAMGEGKTEAALGAAEILAARTGAGGCLIALPTRATSDAMLPRLLSWLDHLPGDERHSVFLAHAKAALNDEWAGLLQAGKRTIAAVEPDGEQEVPRPRQRGRAAPTGLQAHQWLRGRKKGLLASFAVGTIDQVLFAGLKSRHLALRHLALAGQVVIIDEVHAYDAYMNEYLERVLHWLAAYRVPVVLLSATLPDDRRRALVEAYADAEVETVDGYPLLTAAAPGERPITARPAAAAGRATDIAVEPLDDDLTTLVDRLDAELVDGGCALVVRNTVDRVLEAAERLRDRFGPANVTVTHSRFLAADRARNDTDLRERFGRDGNRPTGRHIVVASQVVEQSLDIDFDLLVTDLAPVDLMLQRMGRLHRHPRTRPPRLQAPRCLVTGVEWNAEPPRPVQGSRSVYRGAYPLLRALAVLQPHLDGKPLSLPTHISPLVQAAYGAAPVGPSGWAEAMDESFAVYQEVLVDKRQRADAFRLGPVRKPGRPIVGWIDAGVGDADDSPKGRAQVRDGEESLEVLVVQRRTDGRLATVPWLDKGRGGLELPEHCPPPPRAAAAVAASALTLPWQFTKPWVIDRALDELEQCHVPGWQVKECPWLAGELILVLDEDCQTRLSGFQLRYSRDDGLLVTSIEADDARRG</sequence>
<dbReference type="EMBL" id="SMKI01000174">
    <property type="protein sequence ID" value="TDC73916.1"/>
    <property type="molecule type" value="Genomic_DNA"/>
</dbReference>
<keyword evidence="5" id="KW-0547">Nucleotide-binding</keyword>
<dbReference type="NCBIfam" id="TIGR01587">
    <property type="entry name" value="cas3_core"/>
    <property type="match status" value="1"/>
</dbReference>
<dbReference type="GO" id="GO:0051607">
    <property type="term" value="P:defense response to virus"/>
    <property type="evidence" value="ECO:0007669"/>
    <property type="project" value="UniProtKB-KW"/>
</dbReference>
<dbReference type="Gene3D" id="1.10.3210.30">
    <property type="match status" value="1"/>
</dbReference>
<evidence type="ECO:0000313" key="14">
    <source>
        <dbReference type="Proteomes" id="UP000295345"/>
    </source>
</evidence>
<dbReference type="Proteomes" id="UP000295345">
    <property type="component" value="Unassembled WGS sequence"/>
</dbReference>
<accession>A0A4R4TCR0</accession>
<keyword evidence="6" id="KW-0378">Hydrolase</keyword>
<evidence type="ECO:0000256" key="6">
    <source>
        <dbReference type="ARBA" id="ARBA00022801"/>
    </source>
</evidence>
<dbReference type="Pfam" id="PF18019">
    <property type="entry name" value="Cas3_HD"/>
    <property type="match status" value="1"/>
</dbReference>
<dbReference type="CDD" id="cd17930">
    <property type="entry name" value="DEXHc_cas3"/>
    <property type="match status" value="1"/>
</dbReference>
<keyword evidence="4" id="KW-0479">Metal-binding</keyword>
<feature type="domain" description="Helicase ATP-binding" evidence="11">
    <location>
        <begin position="263"/>
        <end position="485"/>
    </location>
</feature>
<comment type="similarity">
    <text evidence="1">In the N-terminal section; belongs to the CRISPR-associated nuclease Cas3-HD family.</text>
</comment>
<dbReference type="PROSITE" id="PS51192">
    <property type="entry name" value="HELICASE_ATP_BIND_1"/>
    <property type="match status" value="1"/>
</dbReference>
<evidence type="ECO:0000256" key="5">
    <source>
        <dbReference type="ARBA" id="ARBA00022741"/>
    </source>
</evidence>
<comment type="caution">
    <text evidence="13">The sequence shown here is derived from an EMBL/GenBank/DDBJ whole genome shotgun (WGS) entry which is preliminary data.</text>
</comment>
<dbReference type="InterPro" id="IPR006474">
    <property type="entry name" value="Helicase_Cas3_CRISPR-ass_core"/>
</dbReference>
<evidence type="ECO:0000256" key="10">
    <source>
        <dbReference type="SAM" id="MobiDB-lite"/>
    </source>
</evidence>
<dbReference type="GO" id="GO:0016787">
    <property type="term" value="F:hydrolase activity"/>
    <property type="evidence" value="ECO:0007669"/>
    <property type="project" value="UniProtKB-KW"/>
</dbReference>
<name>A0A4R4TCR0_9ACTN</name>
<reference evidence="13 14" key="1">
    <citation type="submission" date="2019-03" db="EMBL/GenBank/DDBJ databases">
        <title>Draft genome sequences of novel Actinobacteria.</title>
        <authorList>
            <person name="Sahin N."/>
            <person name="Ay H."/>
            <person name="Saygin H."/>
        </authorList>
    </citation>
    <scope>NUCLEOTIDE SEQUENCE [LARGE SCALE GENOMIC DNA]</scope>
    <source>
        <strain evidence="13 14">DSM 41900</strain>
    </source>
</reference>
<evidence type="ECO:0000259" key="11">
    <source>
        <dbReference type="PROSITE" id="PS51192"/>
    </source>
</evidence>
<dbReference type="Pfam" id="PF22590">
    <property type="entry name" value="Cas3-like_C_2"/>
    <property type="match status" value="1"/>
</dbReference>
<dbReference type="NCBIfam" id="TIGR01596">
    <property type="entry name" value="cas3_HD"/>
    <property type="match status" value="1"/>
</dbReference>
<evidence type="ECO:0000256" key="4">
    <source>
        <dbReference type="ARBA" id="ARBA00022723"/>
    </source>
</evidence>
<dbReference type="GO" id="GO:0005524">
    <property type="term" value="F:ATP binding"/>
    <property type="evidence" value="ECO:0007669"/>
    <property type="project" value="UniProtKB-KW"/>
</dbReference>
<evidence type="ECO:0000256" key="1">
    <source>
        <dbReference type="ARBA" id="ARBA00006847"/>
    </source>
</evidence>
<dbReference type="InterPro" id="IPR038257">
    <property type="entry name" value="CRISPR-assoc_Cas3_HD_sf"/>
</dbReference>
<evidence type="ECO:0000256" key="8">
    <source>
        <dbReference type="ARBA" id="ARBA00022840"/>
    </source>
</evidence>
<dbReference type="GO" id="GO:0003723">
    <property type="term" value="F:RNA binding"/>
    <property type="evidence" value="ECO:0007669"/>
    <property type="project" value="TreeGrafter"/>
</dbReference>
<proteinExistence type="inferred from homology"/>
<feature type="region of interest" description="Disordered" evidence="10">
    <location>
        <begin position="362"/>
        <end position="382"/>
    </location>
</feature>
<comment type="similarity">
    <text evidence="2">In the central section; belongs to the CRISPR-associated helicase Cas3 family.</text>
</comment>
<dbReference type="RefSeq" id="WP_132819029.1">
    <property type="nucleotide sequence ID" value="NZ_SMKI01000174.1"/>
</dbReference>
<keyword evidence="7" id="KW-0347">Helicase</keyword>
<dbReference type="AlphaFoldDB" id="A0A4R4TCR0"/>
<keyword evidence="14" id="KW-1185">Reference proteome</keyword>
<dbReference type="PANTHER" id="PTHR47963:SF9">
    <property type="entry name" value="CRISPR-ASSOCIATED ENDONUCLEASE_HELICASE CAS3"/>
    <property type="match status" value="1"/>
</dbReference>
<protein>
    <submittedName>
        <fullName evidence="13">CRISPR-associated helicase Cas3</fullName>
    </submittedName>
</protein>
<dbReference type="InterPro" id="IPR006483">
    <property type="entry name" value="CRISPR-assoc_Cas3_HD"/>
</dbReference>
<dbReference type="Gene3D" id="3.40.50.300">
    <property type="entry name" value="P-loop containing nucleotide triphosphate hydrolases"/>
    <property type="match status" value="2"/>
</dbReference>
<evidence type="ECO:0000259" key="12">
    <source>
        <dbReference type="PROSITE" id="PS51643"/>
    </source>
</evidence>
<dbReference type="InterPro" id="IPR041372">
    <property type="entry name" value="Cas3_C"/>
</dbReference>
<keyword evidence="8" id="KW-0067">ATP-binding</keyword>
<evidence type="ECO:0000256" key="9">
    <source>
        <dbReference type="ARBA" id="ARBA00023118"/>
    </source>
</evidence>
<dbReference type="InterPro" id="IPR054712">
    <property type="entry name" value="Cas3-like_dom"/>
</dbReference>
<dbReference type="Pfam" id="PF18395">
    <property type="entry name" value="Cas3_C"/>
    <property type="match status" value="1"/>
</dbReference>
<dbReference type="GO" id="GO:0046872">
    <property type="term" value="F:metal ion binding"/>
    <property type="evidence" value="ECO:0007669"/>
    <property type="project" value="UniProtKB-KW"/>
</dbReference>
<dbReference type="OrthoDB" id="9810236at2"/>
<keyword evidence="9" id="KW-0051">Antiviral defense</keyword>
<evidence type="ECO:0000313" key="13">
    <source>
        <dbReference type="EMBL" id="TDC73916.1"/>
    </source>
</evidence>
<dbReference type="InterPro" id="IPR050547">
    <property type="entry name" value="DEAD_box_RNA_helicases"/>
</dbReference>
<dbReference type="SUPFAM" id="SSF52540">
    <property type="entry name" value="P-loop containing nucleoside triphosphate hydrolases"/>
    <property type="match status" value="1"/>
</dbReference>